<dbReference type="EMBL" id="VSRR010007720">
    <property type="protein sequence ID" value="MPC47409.1"/>
    <property type="molecule type" value="Genomic_DNA"/>
</dbReference>
<name>A0A5B7FQ64_PORTR</name>
<accession>A0A5B7FQ64</accession>
<reference evidence="1 2" key="1">
    <citation type="submission" date="2019-05" db="EMBL/GenBank/DDBJ databases">
        <title>Another draft genome of Portunus trituberculatus and its Hox gene families provides insights of decapod evolution.</title>
        <authorList>
            <person name="Jeong J.-H."/>
            <person name="Song I."/>
            <person name="Kim S."/>
            <person name="Choi T."/>
            <person name="Kim D."/>
            <person name="Ryu S."/>
            <person name="Kim W."/>
        </authorList>
    </citation>
    <scope>NUCLEOTIDE SEQUENCE [LARGE SCALE GENOMIC DNA]</scope>
    <source>
        <tissue evidence="1">Muscle</tissue>
    </source>
</reference>
<sequence length="63" mass="7038">MAHSASGSRKRCIAIHQNAEEFKATKESHNTACRKLVQMIDESANTTSQETFFSHGAMRGFNH</sequence>
<protein>
    <submittedName>
        <fullName evidence="1">Uncharacterized protein</fullName>
    </submittedName>
</protein>
<evidence type="ECO:0000313" key="2">
    <source>
        <dbReference type="Proteomes" id="UP000324222"/>
    </source>
</evidence>
<comment type="caution">
    <text evidence="1">The sequence shown here is derived from an EMBL/GenBank/DDBJ whole genome shotgun (WGS) entry which is preliminary data.</text>
</comment>
<dbReference type="Proteomes" id="UP000324222">
    <property type="component" value="Unassembled WGS sequence"/>
</dbReference>
<keyword evidence="2" id="KW-1185">Reference proteome</keyword>
<organism evidence="1 2">
    <name type="scientific">Portunus trituberculatus</name>
    <name type="common">Swimming crab</name>
    <name type="synonym">Neptunus trituberculatus</name>
    <dbReference type="NCBI Taxonomy" id="210409"/>
    <lineage>
        <taxon>Eukaryota</taxon>
        <taxon>Metazoa</taxon>
        <taxon>Ecdysozoa</taxon>
        <taxon>Arthropoda</taxon>
        <taxon>Crustacea</taxon>
        <taxon>Multicrustacea</taxon>
        <taxon>Malacostraca</taxon>
        <taxon>Eumalacostraca</taxon>
        <taxon>Eucarida</taxon>
        <taxon>Decapoda</taxon>
        <taxon>Pleocyemata</taxon>
        <taxon>Brachyura</taxon>
        <taxon>Eubrachyura</taxon>
        <taxon>Portunoidea</taxon>
        <taxon>Portunidae</taxon>
        <taxon>Portuninae</taxon>
        <taxon>Portunus</taxon>
    </lineage>
</organism>
<dbReference type="AlphaFoldDB" id="A0A5B7FQ64"/>
<gene>
    <name evidence="1" type="ORF">E2C01_041154</name>
</gene>
<proteinExistence type="predicted"/>
<evidence type="ECO:0000313" key="1">
    <source>
        <dbReference type="EMBL" id="MPC47409.1"/>
    </source>
</evidence>